<sequence>MVRGASNLAMDLRACERVFQRIAHQLIGPRFLTVQFFGRRDPRGFDDTTKKCDLDAARCCARRYPGGCCDVMLYPFGDGQERRCGYWIMYVTGQKRDAGLPPSRITYRIGSSETHLYFLSHRTEEAELWELHLVTLKWMKIGSLSYDDVNHCDCFDATVTAEGVLRVGALWWPRGNDEDDEAFLLWDGDQPARRVTYDGTYGRPCTFRFVTPDVVLISTREGDVSERQKLLLYYVGLHGPPRVIASTRIPPITSVGYGPKLSPYSCCLMVRGTFNLALDLRACERVFQRMGHRLADPRYLTAQFFGRRDPRGLGIPTRQSGAVGAGKCCSRCNSVNSYSVEHSYDAESETLDGLLVSYGTGRPRRVDLPITLCEFTESFFTYSPVTLHFLARSVEETQKRCDLWELDVATLKWRKLRKLEGHVEDCEMFEMAVTSSGMTRVGAIWMEDFTNNITELLLWDGDEPPRKVVCDGAKGCVDDFCFVTPEVLLVSTRKGDAEDVGQLFLCRIEEDGLPTTLCSIWWISELEPARLCMSHCGHSVELEEELLHPQVKQLNFNF</sequence>
<reference evidence="1 2" key="1">
    <citation type="submission" date="2020-04" db="EMBL/GenBank/DDBJ databases">
        <title>Perkinsus olseni comparative genomics.</title>
        <authorList>
            <person name="Bogema D.R."/>
        </authorList>
    </citation>
    <scope>NUCLEOTIDE SEQUENCE [LARGE SCALE GENOMIC DNA]</scope>
    <source>
        <strain evidence="1">ATCC PRA-179</strain>
    </source>
</reference>
<name>A0A7J6MEU9_PEROL</name>
<gene>
    <name evidence="1" type="ORF">FOZ61_002181</name>
</gene>
<proteinExistence type="predicted"/>
<dbReference type="EMBL" id="JABAHT010000016">
    <property type="protein sequence ID" value="KAF4669984.1"/>
    <property type="molecule type" value="Genomic_DNA"/>
</dbReference>
<dbReference type="AlphaFoldDB" id="A0A7J6MEU9"/>
<dbReference type="OrthoDB" id="10384485at2759"/>
<accession>A0A7J6MEU9</accession>
<evidence type="ECO:0000313" key="2">
    <source>
        <dbReference type="Proteomes" id="UP000570595"/>
    </source>
</evidence>
<organism evidence="1 2">
    <name type="scientific">Perkinsus olseni</name>
    <name type="common">Perkinsus atlanticus</name>
    <dbReference type="NCBI Taxonomy" id="32597"/>
    <lineage>
        <taxon>Eukaryota</taxon>
        <taxon>Sar</taxon>
        <taxon>Alveolata</taxon>
        <taxon>Perkinsozoa</taxon>
        <taxon>Perkinsea</taxon>
        <taxon>Perkinsida</taxon>
        <taxon>Perkinsidae</taxon>
        <taxon>Perkinsus</taxon>
    </lineage>
</organism>
<comment type="caution">
    <text evidence="1">The sequence shown here is derived from an EMBL/GenBank/DDBJ whole genome shotgun (WGS) entry which is preliminary data.</text>
</comment>
<protein>
    <submittedName>
        <fullName evidence="1">Uncharacterized protein</fullName>
    </submittedName>
</protein>
<dbReference type="Proteomes" id="UP000570595">
    <property type="component" value="Unassembled WGS sequence"/>
</dbReference>
<evidence type="ECO:0000313" key="1">
    <source>
        <dbReference type="EMBL" id="KAF4669984.1"/>
    </source>
</evidence>